<dbReference type="AlphaFoldDB" id="A0A2S4PTW4"/>
<keyword evidence="3" id="KW-1185">Reference proteome</keyword>
<evidence type="ECO:0000313" key="2">
    <source>
        <dbReference type="EMBL" id="POS85469.1"/>
    </source>
</evidence>
<sequence length="456" mass="50687">MSKLTMKRTCKNNRYGPNIFHGILIDTRAAGHSTAGISQCKAFESLFGPHKLDKSHTIDVKFGIGNAPSIGSFTILTIGYCTFHVIDANTSFLLSLLDLDNNKAYFDNLNDEAHRLCWIDTYLGPPAIINHDAGTNLASADFQKYNKSLGIFERYHMPLRRAYEVIREDLSSENSTTLQKRSLVLQMATKAVNDTAGADGIVPTLLFFGAFSRIVKGDTPTSDIMQRAKSPTYTPTPENVPKNSPIPGQSVGIQRPQRQRQLSARFRNETLNLSVFMNTNIAPSFTASRQTELDGLLSRGVFEFVNSIDIPAGTLLKVLWPLYGIPEEGKHWFKTYRDHHKSNLNLKQDYSDACLPFNDSAIFALQTDDTLFACNDEFKQKEEDAIKSAKFQAKNVERLMPGCSLIFNGAKITLSNNSSLLLVSQESHCKNLSTASNKNEYIAGRARGAYIATVCM</sequence>
<dbReference type="STRING" id="225359.A0A2S4PTW4"/>
<feature type="compositionally biased region" description="Polar residues" evidence="1">
    <location>
        <begin position="222"/>
        <end position="237"/>
    </location>
</feature>
<gene>
    <name evidence="2" type="ORF">EPUL_004337</name>
</gene>
<protein>
    <recommendedName>
        <fullName evidence="4">Integrase catalytic domain-containing protein</fullName>
    </recommendedName>
</protein>
<reference evidence="2 3" key="1">
    <citation type="submission" date="2017-10" db="EMBL/GenBank/DDBJ databases">
        <title>Development of genomic resources for the powdery mildew, Erysiphe pulchra.</title>
        <authorList>
            <person name="Wadl P.A."/>
            <person name="Mack B.M."/>
            <person name="Moore G."/>
            <person name="Beltz S.B."/>
        </authorList>
    </citation>
    <scope>NUCLEOTIDE SEQUENCE [LARGE SCALE GENOMIC DNA]</scope>
    <source>
        <strain evidence="2">Cflorida</strain>
    </source>
</reference>
<dbReference type="Proteomes" id="UP000237438">
    <property type="component" value="Unassembled WGS sequence"/>
</dbReference>
<accession>A0A2S4PTW4</accession>
<evidence type="ECO:0008006" key="4">
    <source>
        <dbReference type="Google" id="ProtNLM"/>
    </source>
</evidence>
<organism evidence="2 3">
    <name type="scientific">Erysiphe pulchra</name>
    <dbReference type="NCBI Taxonomy" id="225359"/>
    <lineage>
        <taxon>Eukaryota</taxon>
        <taxon>Fungi</taxon>
        <taxon>Dikarya</taxon>
        <taxon>Ascomycota</taxon>
        <taxon>Pezizomycotina</taxon>
        <taxon>Leotiomycetes</taxon>
        <taxon>Erysiphales</taxon>
        <taxon>Erysiphaceae</taxon>
        <taxon>Erysiphe</taxon>
    </lineage>
</organism>
<evidence type="ECO:0000256" key="1">
    <source>
        <dbReference type="SAM" id="MobiDB-lite"/>
    </source>
</evidence>
<feature type="region of interest" description="Disordered" evidence="1">
    <location>
        <begin position="222"/>
        <end position="254"/>
    </location>
</feature>
<evidence type="ECO:0000313" key="3">
    <source>
        <dbReference type="Proteomes" id="UP000237438"/>
    </source>
</evidence>
<proteinExistence type="predicted"/>
<comment type="caution">
    <text evidence="2">The sequence shown here is derived from an EMBL/GenBank/DDBJ whole genome shotgun (WGS) entry which is preliminary data.</text>
</comment>
<name>A0A2S4PTW4_9PEZI</name>
<dbReference type="EMBL" id="PEDP01000593">
    <property type="protein sequence ID" value="POS85469.1"/>
    <property type="molecule type" value="Genomic_DNA"/>
</dbReference>